<gene>
    <name evidence="8" type="primary">vapC</name>
    <name evidence="10" type="ORF">DAMO_0107</name>
</gene>
<dbReference type="AlphaFoldDB" id="D5MI74"/>
<dbReference type="PANTHER" id="PTHR33653">
    <property type="entry name" value="RIBONUCLEASE VAPC2"/>
    <property type="match status" value="1"/>
</dbReference>
<dbReference type="GO" id="GO:0016787">
    <property type="term" value="F:hydrolase activity"/>
    <property type="evidence" value="ECO:0007669"/>
    <property type="project" value="UniProtKB-KW"/>
</dbReference>
<dbReference type="InterPro" id="IPR002716">
    <property type="entry name" value="PIN_dom"/>
</dbReference>
<dbReference type="STRING" id="671143.DAMO_0107"/>
<keyword evidence="6 8" id="KW-0460">Magnesium</keyword>
<evidence type="ECO:0000256" key="2">
    <source>
        <dbReference type="ARBA" id="ARBA00022649"/>
    </source>
</evidence>
<evidence type="ECO:0000256" key="5">
    <source>
        <dbReference type="ARBA" id="ARBA00022801"/>
    </source>
</evidence>
<keyword evidence="3 8" id="KW-0540">Nuclease</keyword>
<dbReference type="GO" id="GO:0000287">
    <property type="term" value="F:magnesium ion binding"/>
    <property type="evidence" value="ECO:0007669"/>
    <property type="project" value="UniProtKB-UniRule"/>
</dbReference>
<dbReference type="InterPro" id="IPR022907">
    <property type="entry name" value="VapC_family"/>
</dbReference>
<dbReference type="CDD" id="cd18758">
    <property type="entry name" value="PIN_MtVapC3-like"/>
    <property type="match status" value="1"/>
</dbReference>
<proteinExistence type="inferred from homology"/>
<name>D5MI74_METO1</name>
<dbReference type="Proteomes" id="UP000006898">
    <property type="component" value="Chromosome"/>
</dbReference>
<evidence type="ECO:0000259" key="9">
    <source>
        <dbReference type="Pfam" id="PF01850"/>
    </source>
</evidence>
<keyword evidence="4 8" id="KW-0479">Metal-binding</keyword>
<comment type="function">
    <text evidence="8">Toxic component of a toxin-antitoxin (TA) system. An RNase.</text>
</comment>
<dbReference type="HAMAP" id="MF_00265">
    <property type="entry name" value="VapC_Nob1"/>
    <property type="match status" value="1"/>
</dbReference>
<evidence type="ECO:0000313" key="11">
    <source>
        <dbReference type="Proteomes" id="UP000006898"/>
    </source>
</evidence>
<dbReference type="PANTHER" id="PTHR33653:SF1">
    <property type="entry name" value="RIBONUCLEASE VAPC2"/>
    <property type="match status" value="1"/>
</dbReference>
<accession>D5MI74</accession>
<keyword evidence="2 8" id="KW-1277">Toxin-antitoxin system</keyword>
<dbReference type="EMBL" id="FP565575">
    <property type="protein sequence ID" value="CBE67224.1"/>
    <property type="molecule type" value="Genomic_DNA"/>
</dbReference>
<feature type="domain" description="PIN" evidence="9">
    <location>
        <begin position="6"/>
        <end position="121"/>
    </location>
</feature>
<dbReference type="KEGG" id="mox:DAMO_0107"/>
<dbReference type="EC" id="3.1.-.-" evidence="8"/>
<evidence type="ECO:0000256" key="1">
    <source>
        <dbReference type="ARBA" id="ARBA00001946"/>
    </source>
</evidence>
<dbReference type="Gene3D" id="3.40.50.1010">
    <property type="entry name" value="5'-nuclease"/>
    <property type="match status" value="1"/>
</dbReference>
<keyword evidence="5 8" id="KW-0378">Hydrolase</keyword>
<organism evidence="10 11">
    <name type="scientific">Methylomirabilis oxygeniifera</name>
    <dbReference type="NCBI Taxonomy" id="671143"/>
    <lineage>
        <taxon>Bacteria</taxon>
        <taxon>Candidatus Methylomirabilota</taxon>
        <taxon>Candidatus Methylomirabilia</taxon>
        <taxon>Candidatus Methylomirabilales</taxon>
        <taxon>Candidatus Methylomirabilaceae</taxon>
        <taxon>Candidatus Methylomirabilis</taxon>
    </lineage>
</organism>
<dbReference type="eggNOG" id="COG1487">
    <property type="taxonomic scope" value="Bacteria"/>
</dbReference>
<keyword evidence="8" id="KW-0800">Toxin</keyword>
<feature type="binding site" evidence="8">
    <location>
        <position position="99"/>
    </location>
    <ligand>
        <name>Mg(2+)</name>
        <dbReference type="ChEBI" id="CHEBI:18420"/>
    </ligand>
</feature>
<dbReference type="GO" id="GO:0004540">
    <property type="term" value="F:RNA nuclease activity"/>
    <property type="evidence" value="ECO:0007669"/>
    <property type="project" value="InterPro"/>
</dbReference>
<evidence type="ECO:0000256" key="6">
    <source>
        <dbReference type="ARBA" id="ARBA00022842"/>
    </source>
</evidence>
<dbReference type="Pfam" id="PF01850">
    <property type="entry name" value="PIN"/>
    <property type="match status" value="1"/>
</dbReference>
<feature type="binding site" evidence="8">
    <location>
        <position position="9"/>
    </location>
    <ligand>
        <name>Mg(2+)</name>
        <dbReference type="ChEBI" id="CHEBI:18420"/>
    </ligand>
</feature>
<dbReference type="InterPro" id="IPR050556">
    <property type="entry name" value="Type_II_TA_system_RNase"/>
</dbReference>
<reference evidence="10 11" key="1">
    <citation type="journal article" date="2010" name="Nature">
        <title>Nitrite-driven anaerobic methane oxidation by oxygenic bacteria.</title>
        <authorList>
            <person name="Ettwig K.F."/>
            <person name="Butler M.K."/>
            <person name="Le Paslier D."/>
            <person name="Pelletier E."/>
            <person name="Mangenot S."/>
            <person name="Kuypers M.M.M."/>
            <person name="Schreiber F."/>
            <person name="Dutilh B.E."/>
            <person name="Zedelius J."/>
            <person name="de Beer D."/>
            <person name="Gloerich J."/>
            <person name="Wessels H.J.C.T."/>
            <person name="van Allen T."/>
            <person name="Luesken F."/>
            <person name="Wu M."/>
            <person name="van de Pas-Schoonen K.T."/>
            <person name="Op den Camp H.J.M."/>
            <person name="Janssen-Megens E.M."/>
            <person name="Francoijs K-J."/>
            <person name="Stunnenberg H."/>
            <person name="Weissenbach J."/>
            <person name="Jetten M.S.M."/>
            <person name="Strous M."/>
        </authorList>
    </citation>
    <scope>NUCLEOTIDE SEQUENCE [LARGE SCALE GENOMIC DNA]</scope>
</reference>
<evidence type="ECO:0000256" key="3">
    <source>
        <dbReference type="ARBA" id="ARBA00022722"/>
    </source>
</evidence>
<comment type="cofactor">
    <cofactor evidence="1 8">
        <name>Mg(2+)</name>
        <dbReference type="ChEBI" id="CHEBI:18420"/>
    </cofactor>
</comment>
<dbReference type="InterPro" id="IPR029060">
    <property type="entry name" value="PIN-like_dom_sf"/>
</dbReference>
<dbReference type="GO" id="GO:0090729">
    <property type="term" value="F:toxin activity"/>
    <property type="evidence" value="ECO:0007669"/>
    <property type="project" value="UniProtKB-KW"/>
</dbReference>
<dbReference type="HOGENOM" id="CLU_118482_1_1_0"/>
<evidence type="ECO:0000313" key="10">
    <source>
        <dbReference type="EMBL" id="CBE67224.1"/>
    </source>
</evidence>
<sequence length="134" mass="15218">MADGWVLIDTSAWIHALRPSGDPAVRQEVRRLLTEGRVATCEMIILELAAGTRTEAEYRELREDLEALQRFPITESVWRSAYGIAHTIRREGLSVPSTDHLIAAVALSYRCHLLHCDKHFDLMTRHIGLSVWTV</sequence>
<comment type="similarity">
    <text evidence="7 8">Belongs to the PINc/VapC protein family.</text>
</comment>
<dbReference type="SUPFAM" id="SSF88723">
    <property type="entry name" value="PIN domain-like"/>
    <property type="match status" value="1"/>
</dbReference>
<evidence type="ECO:0000256" key="4">
    <source>
        <dbReference type="ARBA" id="ARBA00022723"/>
    </source>
</evidence>
<evidence type="ECO:0000256" key="7">
    <source>
        <dbReference type="ARBA" id="ARBA00038093"/>
    </source>
</evidence>
<protein>
    <recommendedName>
        <fullName evidence="8">Ribonuclease VapC</fullName>
        <shortName evidence="8">RNase VapC</shortName>
        <ecNumber evidence="8">3.1.-.-</ecNumber>
    </recommendedName>
    <alternativeName>
        <fullName evidence="8">Toxin VapC</fullName>
    </alternativeName>
</protein>
<evidence type="ECO:0000256" key="8">
    <source>
        <dbReference type="HAMAP-Rule" id="MF_00265"/>
    </source>
</evidence>